<dbReference type="Proteomes" id="UP000259950">
    <property type="component" value="Segment"/>
</dbReference>
<keyword evidence="2" id="KW-1185">Reference proteome</keyword>
<evidence type="ECO:0000313" key="1">
    <source>
        <dbReference type="EMBL" id="AXN58368.1"/>
    </source>
</evidence>
<protein>
    <submittedName>
        <fullName evidence="1">Uncharacterized protein</fullName>
    </submittedName>
</protein>
<proteinExistence type="predicted"/>
<dbReference type="InterPro" id="IPR057004">
    <property type="entry name" value="Gp90-like"/>
</dbReference>
<dbReference type="GeneID" id="65115556"/>
<dbReference type="KEGG" id="vg:65115556"/>
<dbReference type="EMBL" id="MH629685">
    <property type="protein sequence ID" value="AXN58368.1"/>
    <property type="molecule type" value="Genomic_DNA"/>
</dbReference>
<evidence type="ECO:0000313" key="2">
    <source>
        <dbReference type="Proteomes" id="UP000259950"/>
    </source>
</evidence>
<organism evidence="1">
    <name type="scientific">Synechococcus virus S-PRM1</name>
    <dbReference type="NCBI Taxonomy" id="2100130"/>
    <lineage>
        <taxon>Viruses</taxon>
        <taxon>Duplodnaviria</taxon>
        <taxon>Heunggongvirae</taxon>
        <taxon>Uroviricota</taxon>
        <taxon>Caudoviricetes</taxon>
        <taxon>Pantevenvirales</taxon>
        <taxon>Kyanoviridae</taxon>
        <taxon>Makelovirus</taxon>
        <taxon>Makelovirus prm1</taxon>
    </lineage>
</organism>
<name>A0A346FK63_9CAUD</name>
<dbReference type="Pfam" id="PF23790">
    <property type="entry name" value="Kyano_Gp96"/>
    <property type="match status" value="1"/>
</dbReference>
<reference evidence="1" key="1">
    <citation type="submission" date="2018-07" db="EMBL/GenBank/DDBJ databases">
        <title>Complete genome sequence of the cyanophage S-PRM1 isolated from Singapore coastal waters.</title>
        <authorList>
            <person name="Chenard C."/>
            <person name="Kolundzija S."/>
            <person name="Lauro F.M."/>
        </authorList>
    </citation>
    <scope>NUCLEOTIDE SEQUENCE [LARGE SCALE GENOMIC DNA]</scope>
</reference>
<sequence length="150" mass="16545">MGCDSRGTGPGPLLFVPGSIILASVQTNHFTSLMRKIESQMNAAISESKDWKNANTEVTNIDGVSYVYLHGNLIAEVDDNGIKLYDGGWQSNTTKSRLNAILSEHGISGESVFQKNFEWFIRLYNGTEFFTTEFRSGMRLGALTTADLLV</sequence>
<dbReference type="RefSeq" id="YP_010097889.1">
    <property type="nucleotide sequence ID" value="NC_055761.1"/>
</dbReference>
<accession>A0A346FK63</accession>